<comment type="caution">
    <text evidence="8">The sequence shown here is derived from an EMBL/GenBank/DDBJ whole genome shotgun (WGS) entry which is preliminary data.</text>
</comment>
<dbReference type="GO" id="GO:0006098">
    <property type="term" value="P:pentose-phosphate shunt"/>
    <property type="evidence" value="ECO:0007669"/>
    <property type="project" value="TreeGrafter"/>
</dbReference>
<dbReference type="AlphaFoldDB" id="A0A2M8Q6M4"/>
<evidence type="ECO:0000256" key="4">
    <source>
        <dbReference type="ARBA" id="ARBA00022842"/>
    </source>
</evidence>
<feature type="domain" description="Transketolase-like pyrimidine-binding" evidence="6">
    <location>
        <begin position="1"/>
        <end position="67"/>
    </location>
</feature>
<dbReference type="PANTHER" id="PTHR43522">
    <property type="entry name" value="TRANSKETOLASE"/>
    <property type="match status" value="1"/>
</dbReference>
<dbReference type="InterPro" id="IPR055152">
    <property type="entry name" value="Transketolase-like_C_2"/>
</dbReference>
<organism evidence="8 9">
    <name type="scientific">Candidatus Thermofonsia Clade 3 bacterium</name>
    <dbReference type="NCBI Taxonomy" id="2364212"/>
    <lineage>
        <taxon>Bacteria</taxon>
        <taxon>Bacillati</taxon>
        <taxon>Chloroflexota</taxon>
        <taxon>Candidatus Thermofontia</taxon>
        <taxon>Candidatus Thermofonsia Clade 3</taxon>
    </lineage>
</organism>
<dbReference type="InterPro" id="IPR033247">
    <property type="entry name" value="Transketolase_fam"/>
</dbReference>
<feature type="non-terminal residue" evidence="8">
    <location>
        <position position="122"/>
    </location>
</feature>
<dbReference type="SUPFAM" id="SSF52922">
    <property type="entry name" value="TK C-terminal domain-like"/>
    <property type="match status" value="1"/>
</dbReference>
<dbReference type="Gene3D" id="3.40.50.970">
    <property type="match status" value="1"/>
</dbReference>
<dbReference type="PANTHER" id="PTHR43522:SF2">
    <property type="entry name" value="TRANSKETOLASE 1-RELATED"/>
    <property type="match status" value="1"/>
</dbReference>
<evidence type="ECO:0000256" key="5">
    <source>
        <dbReference type="ARBA" id="ARBA00023052"/>
    </source>
</evidence>
<dbReference type="InterPro" id="IPR009014">
    <property type="entry name" value="Transketo_C/PFOR_II"/>
</dbReference>
<dbReference type="Gene3D" id="3.40.50.920">
    <property type="match status" value="1"/>
</dbReference>
<evidence type="ECO:0000256" key="3">
    <source>
        <dbReference type="ARBA" id="ARBA00022723"/>
    </source>
</evidence>
<evidence type="ECO:0000259" key="6">
    <source>
        <dbReference type="Pfam" id="PF02779"/>
    </source>
</evidence>
<dbReference type="GO" id="GO:0004802">
    <property type="term" value="F:transketolase activity"/>
    <property type="evidence" value="ECO:0007669"/>
    <property type="project" value="TreeGrafter"/>
</dbReference>
<dbReference type="GO" id="GO:0005829">
    <property type="term" value="C:cytosol"/>
    <property type="evidence" value="ECO:0007669"/>
    <property type="project" value="TreeGrafter"/>
</dbReference>
<evidence type="ECO:0000256" key="1">
    <source>
        <dbReference type="ARBA" id="ARBA00001964"/>
    </source>
</evidence>
<dbReference type="SUPFAM" id="SSF52518">
    <property type="entry name" value="Thiamin diphosphate-binding fold (THDP-binding)"/>
    <property type="match status" value="1"/>
</dbReference>
<proteinExistence type="predicted"/>
<dbReference type="InterPro" id="IPR005475">
    <property type="entry name" value="Transketolase-like_Pyr-bd"/>
</dbReference>
<protein>
    <submittedName>
        <fullName evidence="8">Transketolase</fullName>
    </submittedName>
</protein>
<evidence type="ECO:0000313" key="9">
    <source>
        <dbReference type="Proteomes" id="UP000230790"/>
    </source>
</evidence>
<keyword evidence="2" id="KW-0808">Transferase</keyword>
<keyword evidence="5" id="KW-0786">Thiamine pyrophosphate</keyword>
<dbReference type="PROSITE" id="PS00802">
    <property type="entry name" value="TRANSKETOLASE_2"/>
    <property type="match status" value="1"/>
</dbReference>
<sequence length="122" mass="13264">VWTHDSIAVGEDGPTHQPVEHLAALRAIPNLVVIRPCDANETAEAWRWAMRHRDGPTALILTRQKVPVLDRTHLAPASELQHGAYVLSEPREGRPVAIIMASGSEVHPALEAQKLLAAQGIP</sequence>
<dbReference type="InterPro" id="IPR020826">
    <property type="entry name" value="Transketolase_BS"/>
</dbReference>
<evidence type="ECO:0000256" key="2">
    <source>
        <dbReference type="ARBA" id="ARBA00022679"/>
    </source>
</evidence>
<dbReference type="GO" id="GO:0046872">
    <property type="term" value="F:metal ion binding"/>
    <property type="evidence" value="ECO:0007669"/>
    <property type="project" value="UniProtKB-KW"/>
</dbReference>
<feature type="domain" description="Transketolase-like C-terminal" evidence="7">
    <location>
        <begin position="83"/>
        <end position="121"/>
    </location>
</feature>
<name>A0A2M8Q6M4_9CHLR</name>
<evidence type="ECO:0000259" key="7">
    <source>
        <dbReference type="Pfam" id="PF22613"/>
    </source>
</evidence>
<accession>A0A2M8Q6M4</accession>
<reference evidence="8 9" key="1">
    <citation type="submission" date="2017-11" db="EMBL/GenBank/DDBJ databases">
        <title>Evolution of Phototrophy in the Chloroflexi Phylum Driven by Horizontal Gene Transfer.</title>
        <authorList>
            <person name="Ward L.M."/>
            <person name="Hemp J."/>
            <person name="Shih P.M."/>
            <person name="Mcglynn S.E."/>
            <person name="Fischer W."/>
        </authorList>
    </citation>
    <scope>NUCLEOTIDE SEQUENCE [LARGE SCALE GENOMIC DNA]</scope>
    <source>
        <strain evidence="8">JP3_7</strain>
    </source>
</reference>
<dbReference type="Pfam" id="PF22613">
    <property type="entry name" value="Transketolase_C_1"/>
    <property type="match status" value="1"/>
</dbReference>
<keyword evidence="4" id="KW-0460">Magnesium</keyword>
<comment type="cofactor">
    <cofactor evidence="1">
        <name>thiamine diphosphate</name>
        <dbReference type="ChEBI" id="CHEBI:58937"/>
    </cofactor>
</comment>
<dbReference type="CDD" id="cd07033">
    <property type="entry name" value="TPP_PYR_DXS_TK_like"/>
    <property type="match status" value="1"/>
</dbReference>
<dbReference type="EMBL" id="PGTN01001081">
    <property type="protein sequence ID" value="PJF45448.1"/>
    <property type="molecule type" value="Genomic_DNA"/>
</dbReference>
<gene>
    <name evidence="8" type="ORF">CUN48_18830</name>
</gene>
<dbReference type="InterPro" id="IPR029061">
    <property type="entry name" value="THDP-binding"/>
</dbReference>
<evidence type="ECO:0000313" key="8">
    <source>
        <dbReference type="EMBL" id="PJF45448.1"/>
    </source>
</evidence>
<dbReference type="Pfam" id="PF02779">
    <property type="entry name" value="Transket_pyr"/>
    <property type="match status" value="1"/>
</dbReference>
<feature type="non-terminal residue" evidence="8">
    <location>
        <position position="1"/>
    </location>
</feature>
<keyword evidence="3" id="KW-0479">Metal-binding</keyword>
<dbReference type="Proteomes" id="UP000230790">
    <property type="component" value="Unassembled WGS sequence"/>
</dbReference>